<dbReference type="SUPFAM" id="SSF53756">
    <property type="entry name" value="UDP-Glycosyltransferase/glycogen phosphorylase"/>
    <property type="match status" value="1"/>
</dbReference>
<sequence>MVSLFTPDLLTPQLEKSALQVPLVVLCRSTEWSSAEQQTLALAVALQQAGRRVLLAAAAGSFLLQQARTEHLICVALPTGLRGAQELARLIRRQLVGVLLTTRPADIGLARLLKLWRGRGLQLVHRQLDHDEVAPANPWRRWWQAHSFRAVDAWVASFPRQARQARQDAGLNPRRLWVVPPLFEPSGARDRPGRQSQARHLLRLPAPAPLIGVVAHDTQGPMFALETLYRLREELNLAAELVVIGSPATPAGPAYWAELHELARQLRLHHCVHLRPLHNSAQRTLFYQALDVLLLPSLASVMGGALLEAMASGCPLVSLAEADAPDLLEQDVTGRLFTLHNVAAATTALATALGQPAAGQRMARRAAALVAQRCGAQQQSLQLESVFQYIGRYQALV</sequence>
<proteinExistence type="predicted"/>
<gene>
    <name evidence="1" type="ORF">MUN80_14425</name>
</gene>
<organism evidence="1 2">
    <name type="scientific">Hymenobacter cellulosivorans</name>
    <dbReference type="NCBI Taxonomy" id="2932249"/>
    <lineage>
        <taxon>Bacteria</taxon>
        <taxon>Pseudomonadati</taxon>
        <taxon>Bacteroidota</taxon>
        <taxon>Cytophagia</taxon>
        <taxon>Cytophagales</taxon>
        <taxon>Hymenobacteraceae</taxon>
        <taxon>Hymenobacter</taxon>
    </lineage>
</organism>
<evidence type="ECO:0000313" key="2">
    <source>
        <dbReference type="Proteomes" id="UP000831785"/>
    </source>
</evidence>
<dbReference type="EMBL" id="CP095049">
    <property type="protein sequence ID" value="UOQ50954.1"/>
    <property type="molecule type" value="Genomic_DNA"/>
</dbReference>
<name>A0ABY4F4V4_9BACT</name>
<reference evidence="1 2" key="1">
    <citation type="submission" date="2022-04" db="EMBL/GenBank/DDBJ databases">
        <title>Hymenobacter sp. isolated from the air.</title>
        <authorList>
            <person name="Won M."/>
            <person name="Lee C.-M."/>
            <person name="Woen H.-Y."/>
            <person name="Kwon S.-W."/>
        </authorList>
    </citation>
    <scope>NUCLEOTIDE SEQUENCE [LARGE SCALE GENOMIC DNA]</scope>
    <source>
        <strain evidence="2">5116 S-27</strain>
    </source>
</reference>
<dbReference type="Pfam" id="PF13692">
    <property type="entry name" value="Glyco_trans_1_4"/>
    <property type="match status" value="1"/>
</dbReference>
<dbReference type="Gene3D" id="3.40.50.2000">
    <property type="entry name" value="Glycogen Phosphorylase B"/>
    <property type="match status" value="2"/>
</dbReference>
<dbReference type="RefSeq" id="WP_244714036.1">
    <property type="nucleotide sequence ID" value="NZ_CP095049.1"/>
</dbReference>
<evidence type="ECO:0000313" key="1">
    <source>
        <dbReference type="EMBL" id="UOQ50954.1"/>
    </source>
</evidence>
<accession>A0ABY4F4V4</accession>
<protein>
    <submittedName>
        <fullName evidence="1">Glycosyltransferase family 4 protein</fullName>
    </submittedName>
</protein>
<dbReference type="PANTHER" id="PTHR12526">
    <property type="entry name" value="GLYCOSYLTRANSFERASE"/>
    <property type="match status" value="1"/>
</dbReference>
<keyword evidence="2" id="KW-1185">Reference proteome</keyword>
<dbReference type="PANTHER" id="PTHR12526:SF637">
    <property type="entry name" value="GLYCOSYLTRANSFERASE EPSF-RELATED"/>
    <property type="match status" value="1"/>
</dbReference>
<dbReference type="CDD" id="cd03801">
    <property type="entry name" value="GT4_PimA-like"/>
    <property type="match status" value="1"/>
</dbReference>
<dbReference type="Proteomes" id="UP000831785">
    <property type="component" value="Chromosome"/>
</dbReference>